<feature type="chain" id="PRO_5045287495" description="Alpha-amylase" evidence="14">
    <location>
        <begin position="27"/>
        <end position="625"/>
    </location>
</feature>
<evidence type="ECO:0000256" key="6">
    <source>
        <dbReference type="ARBA" id="ARBA00022723"/>
    </source>
</evidence>
<dbReference type="InterPro" id="IPR006046">
    <property type="entry name" value="Alpha_amylase"/>
</dbReference>
<evidence type="ECO:0000256" key="14">
    <source>
        <dbReference type="SAM" id="SignalP"/>
    </source>
</evidence>
<reference evidence="16 17" key="1">
    <citation type="submission" date="2013-07" db="EMBL/GenBank/DDBJ databases">
        <authorList>
            <consortium name="DOE Joint Genome Institute"/>
            <person name="Reeve W."/>
            <person name="Huntemann M."/>
            <person name="Han J."/>
            <person name="Chen A."/>
            <person name="Kyrpides N."/>
            <person name="Mavromatis K."/>
            <person name="Markowitz V."/>
            <person name="Palaniappan K."/>
            <person name="Ivanova N."/>
            <person name="Schaumberg A."/>
            <person name="Pati A."/>
            <person name="Liolios K."/>
            <person name="Nordberg H.P."/>
            <person name="Cantor M.N."/>
            <person name="Hua S.X."/>
            <person name="Woyke T."/>
        </authorList>
    </citation>
    <scope>NUCLEOTIDE SEQUENCE [LARGE SCALE GENOMIC DNA]</scope>
    <source>
        <strain evidence="16 17">DSM 43889</strain>
    </source>
</reference>
<accession>A0ABT1JFE5</accession>
<dbReference type="SMART" id="SM00642">
    <property type="entry name" value="Aamy"/>
    <property type="match status" value="1"/>
</dbReference>
<dbReference type="Gene3D" id="2.60.40.10">
    <property type="entry name" value="Immunoglobulins"/>
    <property type="match status" value="1"/>
</dbReference>
<evidence type="ECO:0000256" key="10">
    <source>
        <dbReference type="ARBA" id="ARBA00023295"/>
    </source>
</evidence>
<dbReference type="RefSeq" id="WP_026420574.1">
    <property type="nucleotide sequence ID" value="NZ_AUBJ02000001.1"/>
</dbReference>
<keyword evidence="10 12" id="KW-0326">Glycosidase</keyword>
<keyword evidence="7 12" id="KW-0378">Hydrolase</keyword>
<dbReference type="Gene3D" id="2.60.40.1180">
    <property type="entry name" value="Golgi alpha-mannosidase II"/>
    <property type="match status" value="1"/>
</dbReference>
<dbReference type="InterPro" id="IPR017853">
    <property type="entry name" value="GH"/>
</dbReference>
<evidence type="ECO:0000256" key="5">
    <source>
        <dbReference type="ARBA" id="ARBA00017303"/>
    </source>
</evidence>
<evidence type="ECO:0000256" key="3">
    <source>
        <dbReference type="ARBA" id="ARBA00008061"/>
    </source>
</evidence>
<dbReference type="Pfam" id="PF00128">
    <property type="entry name" value="Alpha-amylase"/>
    <property type="match status" value="1"/>
</dbReference>
<evidence type="ECO:0000259" key="15">
    <source>
        <dbReference type="PROSITE" id="PS51166"/>
    </source>
</evidence>
<evidence type="ECO:0000256" key="2">
    <source>
        <dbReference type="ARBA" id="ARBA00001913"/>
    </source>
</evidence>
<dbReference type="InterPro" id="IPR013780">
    <property type="entry name" value="Glyco_hydro_b"/>
</dbReference>
<dbReference type="Pfam" id="PF02806">
    <property type="entry name" value="Alpha-amylase_C"/>
    <property type="match status" value="1"/>
</dbReference>
<comment type="catalytic activity">
    <reaction evidence="1 12">
        <text>Endohydrolysis of (1-&gt;4)-alpha-D-glucosidic linkages in polysaccharides containing three or more (1-&gt;4)-alpha-linked D-glucose units.</text>
        <dbReference type="EC" id="3.2.1.1"/>
    </reaction>
</comment>
<proteinExistence type="inferred from homology"/>
<dbReference type="Pfam" id="PF00686">
    <property type="entry name" value="CBM_20"/>
    <property type="match status" value="1"/>
</dbReference>
<evidence type="ECO:0000256" key="12">
    <source>
        <dbReference type="RuleBase" id="RU361134"/>
    </source>
</evidence>
<dbReference type="EMBL" id="AUBJ02000001">
    <property type="protein sequence ID" value="MCP2331206.1"/>
    <property type="molecule type" value="Genomic_DNA"/>
</dbReference>
<keyword evidence="14" id="KW-0732">Signal</keyword>
<dbReference type="InterPro" id="IPR031319">
    <property type="entry name" value="A-amylase_C"/>
</dbReference>
<comment type="caution">
    <text evidence="16">The sequence shown here is derived from an EMBL/GenBank/DDBJ whole genome shotgun (WGS) entry which is preliminary data.</text>
</comment>
<dbReference type="EC" id="3.2.1.1" evidence="4 12"/>
<comment type="similarity">
    <text evidence="3 11">Belongs to the glycosyl hydrolase 13 family.</text>
</comment>
<name>A0ABT1JFE5_ACTCY</name>
<keyword evidence="9 12" id="KW-0119">Carbohydrate metabolism</keyword>
<dbReference type="SMART" id="SM01065">
    <property type="entry name" value="CBM_2"/>
    <property type="match status" value="1"/>
</dbReference>
<evidence type="ECO:0000256" key="7">
    <source>
        <dbReference type="ARBA" id="ARBA00022801"/>
    </source>
</evidence>
<evidence type="ECO:0000256" key="1">
    <source>
        <dbReference type="ARBA" id="ARBA00000548"/>
    </source>
</evidence>
<dbReference type="SUPFAM" id="SSF51011">
    <property type="entry name" value="Glycosyl hydrolase domain"/>
    <property type="match status" value="1"/>
</dbReference>
<dbReference type="InterPro" id="IPR013784">
    <property type="entry name" value="Carb-bd-like_fold"/>
</dbReference>
<evidence type="ECO:0000256" key="9">
    <source>
        <dbReference type="ARBA" id="ARBA00023277"/>
    </source>
</evidence>
<dbReference type="PANTHER" id="PTHR43447">
    <property type="entry name" value="ALPHA-AMYLASE"/>
    <property type="match status" value="1"/>
</dbReference>
<dbReference type="Gene3D" id="3.20.20.80">
    <property type="entry name" value="Glycosidases"/>
    <property type="match status" value="1"/>
</dbReference>
<dbReference type="Proteomes" id="UP000791080">
    <property type="component" value="Unassembled WGS sequence"/>
</dbReference>
<dbReference type="InterPro" id="IPR002044">
    <property type="entry name" value="CBM20"/>
</dbReference>
<dbReference type="PRINTS" id="PR00110">
    <property type="entry name" value="ALPHAAMYLASE"/>
</dbReference>
<dbReference type="SMART" id="SM00632">
    <property type="entry name" value="Aamy_C"/>
    <property type="match status" value="1"/>
</dbReference>
<evidence type="ECO:0000256" key="13">
    <source>
        <dbReference type="SAM" id="MobiDB-lite"/>
    </source>
</evidence>
<evidence type="ECO:0000313" key="17">
    <source>
        <dbReference type="Proteomes" id="UP000791080"/>
    </source>
</evidence>
<evidence type="ECO:0000256" key="8">
    <source>
        <dbReference type="ARBA" id="ARBA00022837"/>
    </source>
</evidence>
<reference evidence="16 17" key="2">
    <citation type="submission" date="2022-06" db="EMBL/GenBank/DDBJ databases">
        <title>Genomic Encyclopedia of Type Strains, Phase I: the one thousand microbial genomes (KMG-I) project.</title>
        <authorList>
            <person name="Kyrpides N."/>
        </authorList>
    </citation>
    <scope>NUCLEOTIDE SEQUENCE [LARGE SCALE GENOMIC DNA]</scope>
    <source>
        <strain evidence="16 17">DSM 43889</strain>
    </source>
</reference>
<dbReference type="SUPFAM" id="SSF49452">
    <property type="entry name" value="Starch-binding domain-like"/>
    <property type="match status" value="1"/>
</dbReference>
<evidence type="ECO:0000256" key="4">
    <source>
        <dbReference type="ARBA" id="ARBA00012595"/>
    </source>
</evidence>
<organism evidence="16 17">
    <name type="scientific">Actinoalloteichus caeruleus DSM 43889</name>
    <dbReference type="NCBI Taxonomy" id="1120930"/>
    <lineage>
        <taxon>Bacteria</taxon>
        <taxon>Bacillati</taxon>
        <taxon>Actinomycetota</taxon>
        <taxon>Actinomycetes</taxon>
        <taxon>Pseudonocardiales</taxon>
        <taxon>Pseudonocardiaceae</taxon>
        <taxon>Actinoalloteichus</taxon>
        <taxon>Actinoalloteichus cyanogriseus</taxon>
    </lineage>
</organism>
<dbReference type="SUPFAM" id="SSF51445">
    <property type="entry name" value="(Trans)glycosidases"/>
    <property type="match status" value="1"/>
</dbReference>
<keyword evidence="17" id="KW-1185">Reference proteome</keyword>
<evidence type="ECO:0000256" key="11">
    <source>
        <dbReference type="RuleBase" id="RU003615"/>
    </source>
</evidence>
<feature type="signal peptide" evidence="14">
    <location>
        <begin position="1"/>
        <end position="26"/>
    </location>
</feature>
<keyword evidence="6" id="KW-0479">Metal-binding</keyword>
<gene>
    <name evidence="16" type="ORF">G443_001476</name>
</gene>
<keyword evidence="8" id="KW-0106">Calcium</keyword>
<dbReference type="PROSITE" id="PS51166">
    <property type="entry name" value="CBM20"/>
    <property type="match status" value="1"/>
</dbReference>
<dbReference type="InterPro" id="IPR006048">
    <property type="entry name" value="A-amylase/branching_C"/>
</dbReference>
<dbReference type="CDD" id="cd11317">
    <property type="entry name" value="AmyAc_bac_euk_AmyA"/>
    <property type="match status" value="1"/>
</dbReference>
<comment type="cofactor">
    <cofactor evidence="2">
        <name>Ca(2+)</name>
        <dbReference type="ChEBI" id="CHEBI:29108"/>
    </cofactor>
</comment>
<feature type="domain" description="CBM20" evidence="15">
    <location>
        <begin position="523"/>
        <end position="625"/>
    </location>
</feature>
<feature type="compositionally biased region" description="Polar residues" evidence="13">
    <location>
        <begin position="616"/>
        <end position="625"/>
    </location>
</feature>
<feature type="region of interest" description="Disordered" evidence="13">
    <location>
        <begin position="603"/>
        <end position="625"/>
    </location>
</feature>
<sequence>MRVRNVATIATAVLVSMAASSIPVLASDTQASADPTSTPTTPVETTAQANGDTLVHLFQWRWDSVARECEDVLGPAGFGGVQVSPPQEHVVLADDHHPWWQDYQPVSYQLDNTRRGTRADFVDMVETCRDNGVRIYVDAVINHMAGSGSIGSGPGSNGNTFDKYRYPAAGYDDQHFGDCRRDIGNWDNPDEVWHCELLALSDLRTADPVVRGRIADYLNDLVGIGVAGFRVDAAKHMPQADLQAIYGMLDDVPHFGGRPHIYQEVIEGGGPPELKPPAYAHLGQVTEFRYQRQVGPAVRDGNLGWLHDLGGQMALPSGDAVVFVDNHDTQRSDPGLVFQNNPGPYRVASAFMLAHPFGTPKLMSSYRFTNNEQGAPSAGQQPGNPAGAITAPTECGANGWLCEHREPAIAGMVGFRNQVGDAPLTHRWTSGDGRAIAFGRGQEGFAVFNRGGALNQAFRSGLPAGTYCDVATGSRSTGEGTCTGAAVTVAGDGSFQASVPTDGVLALHVGETGAPCEADCEGPPGEQPGQCAFGVRAETWFGQEVHLVGSIPELGSWNPSAGVHLSSSDYPVWRTTVTLPADSAFEYKYVKIAPGGEVEWEPGANRRGSTGGACSFSGTFGDTTG</sequence>
<evidence type="ECO:0000313" key="16">
    <source>
        <dbReference type="EMBL" id="MCP2331206.1"/>
    </source>
</evidence>
<dbReference type="InterPro" id="IPR006047">
    <property type="entry name" value="GH13_cat_dom"/>
</dbReference>
<dbReference type="InterPro" id="IPR013783">
    <property type="entry name" value="Ig-like_fold"/>
</dbReference>
<protein>
    <recommendedName>
        <fullName evidence="5 12">Alpha-amylase</fullName>
        <ecNumber evidence="4 12">3.2.1.1</ecNumber>
    </recommendedName>
</protein>